<evidence type="ECO:0000313" key="1">
    <source>
        <dbReference type="EMBL" id="MFC0526615.1"/>
    </source>
</evidence>
<protein>
    <submittedName>
        <fullName evidence="1">Uncharacterized protein</fullName>
    </submittedName>
</protein>
<dbReference type="Proteomes" id="UP001589867">
    <property type="component" value="Unassembled WGS sequence"/>
</dbReference>
<organism evidence="1 2">
    <name type="scientific">Phytohabitans kaempferiae</name>
    <dbReference type="NCBI Taxonomy" id="1620943"/>
    <lineage>
        <taxon>Bacteria</taxon>
        <taxon>Bacillati</taxon>
        <taxon>Actinomycetota</taxon>
        <taxon>Actinomycetes</taxon>
        <taxon>Micromonosporales</taxon>
        <taxon>Micromonosporaceae</taxon>
    </lineage>
</organism>
<evidence type="ECO:0000313" key="2">
    <source>
        <dbReference type="Proteomes" id="UP001589867"/>
    </source>
</evidence>
<sequence>MPPDKLLRPGGCLVLVVGVPAGLAATPEDFGPLVAAASAGLGYLQHIVAVAARADGDHFEIVTRLPSAPHDMLGWAAALAEPDRLILAAAALRAGADHPGSATLRRLLNAPKRASAARDLRRTLRRLRNTWLLAPVTDNPHITKMIAAELTAALGSLGRSPDNLCGDGISSLRGQTVTGIGDRTLVQFDAAFRLGFDDQCFAVGVDLCPEHIVSPHRPLLMVTVDEPTRADHPPAFFVQVCRRQNLAHVPGTSGGCDRRQVAEELGHGGFAHPLRKPRECRGFGVRGGERGHAGGVVERLDQAGVVATRGYRHSGTSTYLDRALPRPLRDAAFD</sequence>
<reference evidence="1 2" key="1">
    <citation type="submission" date="2024-09" db="EMBL/GenBank/DDBJ databases">
        <authorList>
            <person name="Sun Q."/>
            <person name="Mori K."/>
        </authorList>
    </citation>
    <scope>NUCLEOTIDE SEQUENCE [LARGE SCALE GENOMIC DNA]</scope>
    <source>
        <strain evidence="1 2">TBRC 3947</strain>
    </source>
</reference>
<dbReference type="RefSeq" id="WP_377245742.1">
    <property type="nucleotide sequence ID" value="NZ_JBHLUH010000004.1"/>
</dbReference>
<comment type="caution">
    <text evidence="1">The sequence shown here is derived from an EMBL/GenBank/DDBJ whole genome shotgun (WGS) entry which is preliminary data.</text>
</comment>
<gene>
    <name evidence="1" type="ORF">ACFFIA_02955</name>
</gene>
<dbReference type="EMBL" id="JBHLUH010000004">
    <property type="protein sequence ID" value="MFC0526615.1"/>
    <property type="molecule type" value="Genomic_DNA"/>
</dbReference>
<proteinExistence type="predicted"/>
<keyword evidence="2" id="KW-1185">Reference proteome</keyword>
<accession>A0ABV6LW33</accession>
<name>A0ABV6LW33_9ACTN</name>